<evidence type="ECO:0000256" key="2">
    <source>
        <dbReference type="ARBA" id="ARBA00012438"/>
    </source>
</evidence>
<dbReference type="Pfam" id="PF02518">
    <property type="entry name" value="HATPase_c"/>
    <property type="match status" value="1"/>
</dbReference>
<dbReference type="PROSITE" id="PS50005">
    <property type="entry name" value="TPR"/>
    <property type="match status" value="1"/>
</dbReference>
<dbReference type="InterPro" id="IPR011712">
    <property type="entry name" value="Sig_transdc_His_kin_sub3_dim/P"/>
</dbReference>
<keyword evidence="5" id="KW-0547">Nucleotide-binding</keyword>
<comment type="caution">
    <text evidence="14">The sequence shown here is derived from an EMBL/GenBank/DDBJ whole genome shotgun (WGS) entry which is preliminary data.</text>
</comment>
<evidence type="ECO:0000256" key="7">
    <source>
        <dbReference type="ARBA" id="ARBA00022840"/>
    </source>
</evidence>
<feature type="repeat" description="TPR" evidence="9">
    <location>
        <begin position="338"/>
        <end position="371"/>
    </location>
</feature>
<evidence type="ECO:0000256" key="4">
    <source>
        <dbReference type="ARBA" id="ARBA00022679"/>
    </source>
</evidence>
<keyword evidence="10" id="KW-0472">Membrane</keyword>
<keyword evidence="8" id="KW-0902">Two-component regulatory system</keyword>
<dbReference type="PANTHER" id="PTHR24421">
    <property type="entry name" value="NITRATE/NITRITE SENSOR PROTEIN NARX-RELATED"/>
    <property type="match status" value="1"/>
</dbReference>
<evidence type="ECO:0000313" key="15">
    <source>
        <dbReference type="Proteomes" id="UP001143543"/>
    </source>
</evidence>
<keyword evidence="10" id="KW-0812">Transmembrane</keyword>
<dbReference type="PANTHER" id="PTHR24421:SF10">
    <property type="entry name" value="NITRATE_NITRITE SENSOR PROTEIN NARQ"/>
    <property type="match status" value="1"/>
</dbReference>
<name>A0ABQ5MJT2_9FLAO</name>
<dbReference type="GO" id="GO:0016301">
    <property type="term" value="F:kinase activity"/>
    <property type="evidence" value="ECO:0007669"/>
    <property type="project" value="UniProtKB-KW"/>
</dbReference>
<dbReference type="InterPro" id="IPR003594">
    <property type="entry name" value="HATPase_dom"/>
</dbReference>
<evidence type="ECO:0000256" key="3">
    <source>
        <dbReference type="ARBA" id="ARBA00022553"/>
    </source>
</evidence>
<evidence type="ECO:0000256" key="11">
    <source>
        <dbReference type="SAM" id="SignalP"/>
    </source>
</evidence>
<sequence length="646" mass="75506">MLAYCFKRRLLLLFCFCFILQSNKAQDSINANKLKNTYQEELTSKSYNKALKALNTLGDYLIYKEINHKESYLLFHDFKPFLQKCTNNKEIAKFYINYAEGATYAQDYEGSLEILKEGSQFLEKIKDSNLYEYGYVYLKAAENTTKLNMFSESSIYFQKAEAIFNHQQDTLMWLWTKNGLSTLFSNYAIYDKAAEERAFIFEVTEKNKYGQVLAIAHIGAASDAFFLDKPKDELYHIQEALKANNKETDISEIVNILTLAFATTTYARQEQKENSNYYFKLLNDKLKAKNGQIPFIDSYYKQAQSLHALVNSNYKQAEEYAQELLNNVNKANDWQAVARTYLLMASIYEKQKNEKDALRFFKKYVTLKDSVNEAASRKKFAYVQTQFETEKKDLEIIRNNQNIKLLQARNRIINQRYIFGGIIILSIFIVIYIWRLRIYAIRKARLQKQFAQHLIQHLEQERKRIAGELHDSIGQNLLLIKNKQLLNKEEDTVLIEQTIDEVRNMSQSLHPFQFEKLGLLTSIKHTIQNFQRNSMIFYSGDIQVNELKIDKEKEIFIYRMIQECLANVEKHSKAKACRVLITENDSYFKFEIKDNGVGFNLNEKKEILNSLGLKNLKERAQIIGAILDIHSIKGKGTTTLIKILKD</sequence>
<evidence type="ECO:0000256" key="1">
    <source>
        <dbReference type="ARBA" id="ARBA00000085"/>
    </source>
</evidence>
<dbReference type="InterPro" id="IPR011990">
    <property type="entry name" value="TPR-like_helical_dom_sf"/>
</dbReference>
<keyword evidence="15" id="KW-1185">Reference proteome</keyword>
<dbReference type="InterPro" id="IPR036890">
    <property type="entry name" value="HATPase_C_sf"/>
</dbReference>
<evidence type="ECO:0000256" key="10">
    <source>
        <dbReference type="SAM" id="Phobius"/>
    </source>
</evidence>
<keyword evidence="4" id="KW-0808">Transferase</keyword>
<dbReference type="Proteomes" id="UP001143543">
    <property type="component" value="Unassembled WGS sequence"/>
</dbReference>
<keyword evidence="9" id="KW-0802">TPR repeat</keyword>
<evidence type="ECO:0000256" key="6">
    <source>
        <dbReference type="ARBA" id="ARBA00022777"/>
    </source>
</evidence>
<evidence type="ECO:0000256" key="5">
    <source>
        <dbReference type="ARBA" id="ARBA00022741"/>
    </source>
</evidence>
<accession>A0ABQ5MJT2</accession>
<feature type="signal peptide" evidence="11">
    <location>
        <begin position="1"/>
        <end position="25"/>
    </location>
</feature>
<keyword evidence="10" id="KW-1133">Transmembrane helix</keyword>
<proteinExistence type="predicted"/>
<dbReference type="InterPro" id="IPR050482">
    <property type="entry name" value="Sensor_HK_TwoCompSys"/>
</dbReference>
<dbReference type="EC" id="2.7.13.3" evidence="2"/>
<dbReference type="Gene3D" id="1.25.40.10">
    <property type="entry name" value="Tetratricopeptide repeat domain"/>
    <property type="match status" value="2"/>
</dbReference>
<protein>
    <recommendedName>
        <fullName evidence="2">histidine kinase</fullName>
        <ecNumber evidence="2">2.7.13.3</ecNumber>
    </recommendedName>
</protein>
<feature type="transmembrane region" description="Helical" evidence="10">
    <location>
        <begin position="417"/>
        <end position="436"/>
    </location>
</feature>
<evidence type="ECO:0000259" key="12">
    <source>
        <dbReference type="Pfam" id="PF02518"/>
    </source>
</evidence>
<dbReference type="Gene3D" id="1.20.5.1930">
    <property type="match status" value="1"/>
</dbReference>
<dbReference type="EMBL" id="BRVO01000002">
    <property type="protein sequence ID" value="GLB49597.1"/>
    <property type="molecule type" value="Genomic_DNA"/>
</dbReference>
<keyword evidence="7" id="KW-0067">ATP-binding</keyword>
<dbReference type="CDD" id="cd16917">
    <property type="entry name" value="HATPase_UhpB-NarQ-NarX-like"/>
    <property type="match status" value="1"/>
</dbReference>
<gene>
    <name evidence="14" type="ORF">Y10_19650</name>
</gene>
<evidence type="ECO:0000259" key="13">
    <source>
        <dbReference type="Pfam" id="PF07730"/>
    </source>
</evidence>
<keyword evidence="6 14" id="KW-0418">Kinase</keyword>
<feature type="chain" id="PRO_5047479719" description="histidine kinase" evidence="11">
    <location>
        <begin position="26"/>
        <end position="646"/>
    </location>
</feature>
<dbReference type="Gene3D" id="3.30.565.10">
    <property type="entry name" value="Histidine kinase-like ATPase, C-terminal domain"/>
    <property type="match status" value="1"/>
</dbReference>
<dbReference type="InterPro" id="IPR019734">
    <property type="entry name" value="TPR_rpt"/>
</dbReference>
<keyword evidence="11" id="KW-0732">Signal</keyword>
<feature type="domain" description="Signal transduction histidine kinase subgroup 3 dimerisation and phosphoacceptor" evidence="13">
    <location>
        <begin position="461"/>
        <end position="508"/>
    </location>
</feature>
<organism evidence="14 15">
    <name type="scientific">Neptunitalea lumnitzerae</name>
    <dbReference type="NCBI Taxonomy" id="2965509"/>
    <lineage>
        <taxon>Bacteria</taxon>
        <taxon>Pseudomonadati</taxon>
        <taxon>Bacteroidota</taxon>
        <taxon>Flavobacteriia</taxon>
        <taxon>Flavobacteriales</taxon>
        <taxon>Flavobacteriaceae</taxon>
        <taxon>Neptunitalea</taxon>
    </lineage>
</organism>
<dbReference type="RefSeq" id="WP_281765224.1">
    <property type="nucleotide sequence ID" value="NZ_BRVO01000002.1"/>
</dbReference>
<dbReference type="SUPFAM" id="SSF55874">
    <property type="entry name" value="ATPase domain of HSP90 chaperone/DNA topoisomerase II/histidine kinase"/>
    <property type="match status" value="1"/>
</dbReference>
<comment type="catalytic activity">
    <reaction evidence="1">
        <text>ATP + protein L-histidine = ADP + protein N-phospho-L-histidine.</text>
        <dbReference type="EC" id="2.7.13.3"/>
    </reaction>
</comment>
<evidence type="ECO:0000256" key="9">
    <source>
        <dbReference type="PROSITE-ProRule" id="PRU00339"/>
    </source>
</evidence>
<feature type="domain" description="Histidine kinase/HSP90-like ATPase" evidence="12">
    <location>
        <begin position="553"/>
        <end position="643"/>
    </location>
</feature>
<evidence type="ECO:0000313" key="14">
    <source>
        <dbReference type="EMBL" id="GLB49597.1"/>
    </source>
</evidence>
<evidence type="ECO:0000256" key="8">
    <source>
        <dbReference type="ARBA" id="ARBA00023012"/>
    </source>
</evidence>
<dbReference type="Pfam" id="PF07730">
    <property type="entry name" value="HisKA_3"/>
    <property type="match status" value="1"/>
</dbReference>
<keyword evidence="3" id="KW-0597">Phosphoprotein</keyword>
<reference evidence="14" key="1">
    <citation type="submission" date="2022-07" db="EMBL/GenBank/DDBJ databases">
        <title>Taxonomy of Novel Oxalotrophic and Methylotrophic Bacteria.</title>
        <authorList>
            <person name="Sahin N."/>
            <person name="Tani A."/>
        </authorList>
    </citation>
    <scope>NUCLEOTIDE SEQUENCE</scope>
    <source>
        <strain evidence="14">Y10</strain>
    </source>
</reference>